<proteinExistence type="predicted"/>
<gene>
    <name evidence="4" type="primary">LOC108674867</name>
</gene>
<dbReference type="RefSeq" id="XP_047740882.1">
    <property type="nucleotide sequence ID" value="XM_047884926.1"/>
</dbReference>
<name>A0A979FX08_HYAAZ</name>
<dbReference type="GeneID" id="108674867"/>
<feature type="signal peptide" evidence="2">
    <location>
        <begin position="1"/>
        <end position="24"/>
    </location>
</feature>
<organism evidence="3 4">
    <name type="scientific">Hyalella azteca</name>
    <name type="common">Amphipod</name>
    <dbReference type="NCBI Taxonomy" id="294128"/>
    <lineage>
        <taxon>Eukaryota</taxon>
        <taxon>Metazoa</taxon>
        <taxon>Ecdysozoa</taxon>
        <taxon>Arthropoda</taxon>
        <taxon>Crustacea</taxon>
        <taxon>Multicrustacea</taxon>
        <taxon>Malacostraca</taxon>
        <taxon>Eumalacostraca</taxon>
        <taxon>Peracarida</taxon>
        <taxon>Amphipoda</taxon>
        <taxon>Senticaudata</taxon>
        <taxon>Talitrida</taxon>
        <taxon>Talitroidea</taxon>
        <taxon>Hyalellidae</taxon>
        <taxon>Hyalella</taxon>
    </lineage>
</organism>
<evidence type="ECO:0000256" key="1">
    <source>
        <dbReference type="SAM" id="MobiDB-lite"/>
    </source>
</evidence>
<keyword evidence="3" id="KW-1185">Reference proteome</keyword>
<feature type="chain" id="PRO_5037494671" evidence="2">
    <location>
        <begin position="25"/>
        <end position="183"/>
    </location>
</feature>
<dbReference type="Proteomes" id="UP000694843">
    <property type="component" value="Unplaced"/>
</dbReference>
<reference evidence="4" key="1">
    <citation type="submission" date="2025-08" db="UniProtKB">
        <authorList>
            <consortium name="RefSeq"/>
        </authorList>
    </citation>
    <scope>IDENTIFICATION</scope>
    <source>
        <tissue evidence="4">Whole organism</tissue>
    </source>
</reference>
<sequence length="183" mass="19028">MRSIISVAVMRSIIFGSLFCLVAARVLVHRDDETRGQMDKKETLNLLGVNPGHGKTMGLSRPGRTAKILPKVAKPTATDTAPADTFTAPARRTTTVDILTACTASTPVDVPDILQQCPDKTYTTTTTAATTTTTTLTTTAAAITTTTTPTTTPTTTTAATTTTTTPTTTTAATTTTTTPTTTT</sequence>
<feature type="non-terminal residue" evidence="4">
    <location>
        <position position="183"/>
    </location>
</feature>
<dbReference type="AlphaFoldDB" id="A0A979FX08"/>
<dbReference type="KEGG" id="hazt:108674867"/>
<evidence type="ECO:0000313" key="4">
    <source>
        <dbReference type="RefSeq" id="XP_047740882.1"/>
    </source>
</evidence>
<evidence type="ECO:0000313" key="3">
    <source>
        <dbReference type="Proteomes" id="UP000694843"/>
    </source>
</evidence>
<keyword evidence="2" id="KW-0732">Signal</keyword>
<feature type="region of interest" description="Disordered" evidence="1">
    <location>
        <begin position="146"/>
        <end position="183"/>
    </location>
</feature>
<accession>A0A979FX08</accession>
<protein>
    <submittedName>
        <fullName evidence="4">Integumentary mucin C.1</fullName>
    </submittedName>
</protein>
<evidence type="ECO:0000256" key="2">
    <source>
        <dbReference type="SAM" id="SignalP"/>
    </source>
</evidence>